<name>A0ABR1SE49_9PEZI</name>
<proteinExistence type="predicted"/>
<evidence type="ECO:0000313" key="2">
    <source>
        <dbReference type="EMBL" id="KAK8029504.1"/>
    </source>
</evidence>
<dbReference type="Proteomes" id="UP001444661">
    <property type="component" value="Unassembled WGS sequence"/>
</dbReference>
<dbReference type="EMBL" id="JAQQWK010000010">
    <property type="protein sequence ID" value="KAK8029504.1"/>
    <property type="molecule type" value="Genomic_DNA"/>
</dbReference>
<evidence type="ECO:0000256" key="1">
    <source>
        <dbReference type="SAM" id="MobiDB-lite"/>
    </source>
</evidence>
<feature type="region of interest" description="Disordered" evidence="1">
    <location>
        <begin position="161"/>
        <end position="185"/>
    </location>
</feature>
<sequence>MRRGGPWLSQFNERVITTPQPTSAHSGRLLHRGLDQGVLWLDDIASRPHEIGPVLPLSRPHRIEYHYAHHCCRVFACGCQKQCVLTGLQTKFVITWMTRDLPVAPLLPMYRRCCWSSTSSRTPHSSRKAAVDWTLVSVHYYATATATSVYEIEAQSVDPWAEPGPHLRSGHGTNSRTRSHPSMSMPPAPEYQLPAFAVPAADACDSADVLAAFVVPVYRQHVEACLLAVESKCTIWAGMGRLPVCGCGKVAGHLPREGSAEAGPRRRAGLMLGALELQEHLRELLPLLVHYSENQRPQQPRPVRDPSKTGRWQLASPVARSAELLPTSVWRRPIRQTSLLLPRQKGVHHANFNSLSEIPDGAQNIPLVSQGRNALRAAVGGRHISIFAASN</sequence>
<feature type="compositionally biased region" description="Polar residues" evidence="1">
    <location>
        <begin position="171"/>
        <end position="182"/>
    </location>
</feature>
<protein>
    <submittedName>
        <fullName evidence="2">Uncharacterized protein</fullName>
    </submittedName>
</protein>
<accession>A0ABR1SE49</accession>
<gene>
    <name evidence="2" type="ORF">PG993_010795</name>
</gene>
<comment type="caution">
    <text evidence="2">The sequence shown here is derived from an EMBL/GenBank/DDBJ whole genome shotgun (WGS) entry which is preliminary data.</text>
</comment>
<organism evidence="2 3">
    <name type="scientific">Apiospora rasikravindrae</name>
    <dbReference type="NCBI Taxonomy" id="990691"/>
    <lineage>
        <taxon>Eukaryota</taxon>
        <taxon>Fungi</taxon>
        <taxon>Dikarya</taxon>
        <taxon>Ascomycota</taxon>
        <taxon>Pezizomycotina</taxon>
        <taxon>Sordariomycetes</taxon>
        <taxon>Xylariomycetidae</taxon>
        <taxon>Amphisphaeriales</taxon>
        <taxon>Apiosporaceae</taxon>
        <taxon>Apiospora</taxon>
    </lineage>
</organism>
<evidence type="ECO:0000313" key="3">
    <source>
        <dbReference type="Proteomes" id="UP001444661"/>
    </source>
</evidence>
<reference evidence="2 3" key="1">
    <citation type="submission" date="2023-01" db="EMBL/GenBank/DDBJ databases">
        <title>Analysis of 21 Apiospora genomes using comparative genomics revels a genus with tremendous synthesis potential of carbohydrate active enzymes and secondary metabolites.</title>
        <authorList>
            <person name="Sorensen T."/>
        </authorList>
    </citation>
    <scope>NUCLEOTIDE SEQUENCE [LARGE SCALE GENOMIC DNA]</scope>
    <source>
        <strain evidence="2 3">CBS 33761</strain>
    </source>
</reference>
<keyword evidence="3" id="KW-1185">Reference proteome</keyword>